<evidence type="ECO:0000313" key="9">
    <source>
        <dbReference type="EMBL" id="RKP25402.1"/>
    </source>
</evidence>
<dbReference type="GO" id="GO:0015031">
    <property type="term" value="P:protein transport"/>
    <property type="evidence" value="ECO:0007669"/>
    <property type="project" value="UniProtKB-KW"/>
</dbReference>
<evidence type="ECO:0000256" key="7">
    <source>
        <dbReference type="ARBA" id="ARBA00023136"/>
    </source>
</evidence>
<organism evidence="9 10">
    <name type="scientific">Syncephalis pseudoplumigaleata</name>
    <dbReference type="NCBI Taxonomy" id="1712513"/>
    <lineage>
        <taxon>Eukaryota</taxon>
        <taxon>Fungi</taxon>
        <taxon>Fungi incertae sedis</taxon>
        <taxon>Zoopagomycota</taxon>
        <taxon>Zoopagomycotina</taxon>
        <taxon>Zoopagomycetes</taxon>
        <taxon>Zoopagales</taxon>
        <taxon>Piptocephalidaceae</taxon>
        <taxon>Syncephalis</taxon>
    </lineage>
</organism>
<protein>
    <recommendedName>
        <fullName evidence="3">Conserved oligomeric Golgi complex subunit 8</fullName>
    </recommendedName>
    <alternativeName>
        <fullName evidence="8">Component of oligomeric Golgi complex 8</fullName>
    </alternativeName>
</protein>
<evidence type="ECO:0000313" key="10">
    <source>
        <dbReference type="Proteomes" id="UP000278143"/>
    </source>
</evidence>
<evidence type="ECO:0000256" key="5">
    <source>
        <dbReference type="ARBA" id="ARBA00022927"/>
    </source>
</evidence>
<evidence type="ECO:0000256" key="6">
    <source>
        <dbReference type="ARBA" id="ARBA00023034"/>
    </source>
</evidence>
<keyword evidence="6" id="KW-0333">Golgi apparatus</keyword>
<evidence type="ECO:0000256" key="2">
    <source>
        <dbReference type="ARBA" id="ARBA00006419"/>
    </source>
</evidence>
<dbReference type="EMBL" id="KZ989760">
    <property type="protein sequence ID" value="RKP25402.1"/>
    <property type="molecule type" value="Genomic_DNA"/>
</dbReference>
<dbReference type="GO" id="GO:0017119">
    <property type="term" value="C:Golgi transport complex"/>
    <property type="evidence" value="ECO:0007669"/>
    <property type="project" value="InterPro"/>
</dbReference>
<evidence type="ECO:0000256" key="1">
    <source>
        <dbReference type="ARBA" id="ARBA00004395"/>
    </source>
</evidence>
<dbReference type="AlphaFoldDB" id="A0A4P9Z0K5"/>
<comment type="subcellular location">
    <subcellularLocation>
        <location evidence="1">Golgi apparatus membrane</location>
        <topology evidence="1">Peripheral membrane protein</topology>
    </subcellularLocation>
</comment>
<dbReference type="GO" id="GO:0006891">
    <property type="term" value="P:intra-Golgi vesicle-mediated transport"/>
    <property type="evidence" value="ECO:0007669"/>
    <property type="project" value="TreeGrafter"/>
</dbReference>
<evidence type="ECO:0000256" key="3">
    <source>
        <dbReference type="ARBA" id="ARBA00020983"/>
    </source>
</evidence>
<proteinExistence type="inferred from homology"/>
<keyword evidence="7" id="KW-0472">Membrane</keyword>
<sequence>MTPQSSLLSSYEQHRQGALQALDHLDTITQWLKIPQTVRECIAHEHWDDALALWDRCRHWQQQQPYHDGQPRHAALAKQIYAQVDGLVQAEMAQQLLVRLASDTALPELARLLGRLRRVWSVDRPQTRASIMPTSMPDQLAALLVKARLRWWQQQQQQQQQQVSALTVEQHLTQLSHTLDGIRTTLPEMHRQWQVLLLASHGIDDAKDAVTERGIMAAAAATMARHVVACIMQCLDHIDDLTHLAKLESMVVHGATSLGRYGSDPWPLVMPALHRACVRIVRQRITQVGDEHGREMERDTSWIASVAMDERAIDVLALPTTPISIDDDAEGMTSPSQLLLAVPIWARLYNALMMLWNDLRWYAPTSVHLPVAECMRHMLKQCAHTMAALLQRHDADDAGESVEDEQQHHARAKLVHYYVYVLAPILWHTLVRQLFGRSKAAGSTVAEDDGDKQAATSLDSIEQQSIQELHDILHEWMVSSSQST</sequence>
<keyword evidence="5" id="KW-0653">Protein transport</keyword>
<keyword evidence="10" id="KW-1185">Reference proteome</keyword>
<accession>A0A4P9Z0K5</accession>
<keyword evidence="4" id="KW-0813">Transport</keyword>
<dbReference type="OrthoDB" id="1661054at2759"/>
<name>A0A4P9Z0K5_9FUNG</name>
<evidence type="ECO:0000256" key="4">
    <source>
        <dbReference type="ARBA" id="ARBA00022448"/>
    </source>
</evidence>
<reference evidence="10" key="1">
    <citation type="journal article" date="2018" name="Nat. Microbiol.">
        <title>Leveraging single-cell genomics to expand the fungal tree of life.</title>
        <authorList>
            <person name="Ahrendt S.R."/>
            <person name="Quandt C.A."/>
            <person name="Ciobanu D."/>
            <person name="Clum A."/>
            <person name="Salamov A."/>
            <person name="Andreopoulos B."/>
            <person name="Cheng J.F."/>
            <person name="Woyke T."/>
            <person name="Pelin A."/>
            <person name="Henrissat B."/>
            <person name="Reynolds N.K."/>
            <person name="Benny G.L."/>
            <person name="Smith M.E."/>
            <person name="James T.Y."/>
            <person name="Grigoriev I.V."/>
        </authorList>
    </citation>
    <scope>NUCLEOTIDE SEQUENCE [LARGE SCALE GENOMIC DNA]</scope>
    <source>
        <strain evidence="10">Benny S71-1</strain>
    </source>
</reference>
<gene>
    <name evidence="9" type="ORF">SYNPS1DRAFT_28865</name>
</gene>
<comment type="similarity">
    <text evidence="2">Belongs to the COG8 family.</text>
</comment>
<dbReference type="Proteomes" id="UP000278143">
    <property type="component" value="Unassembled WGS sequence"/>
</dbReference>
<dbReference type="PANTHER" id="PTHR21311:SF0">
    <property type="entry name" value="CONSERVED OLIGOMERIC GOLGI COMPLEX SUBUNIT 8"/>
    <property type="match status" value="1"/>
</dbReference>
<dbReference type="InterPro" id="IPR007255">
    <property type="entry name" value="COG8"/>
</dbReference>
<evidence type="ECO:0000256" key="8">
    <source>
        <dbReference type="ARBA" id="ARBA00031347"/>
    </source>
</evidence>
<dbReference type="GO" id="GO:0000139">
    <property type="term" value="C:Golgi membrane"/>
    <property type="evidence" value="ECO:0007669"/>
    <property type="project" value="UniProtKB-SubCell"/>
</dbReference>
<dbReference type="PANTHER" id="PTHR21311">
    <property type="entry name" value="CONSERVED OLIGOMERIC GOLGI COMPLEX COMPONENT 8"/>
    <property type="match status" value="1"/>
</dbReference>
<dbReference type="Pfam" id="PF04124">
    <property type="entry name" value="Dor1"/>
    <property type="match status" value="1"/>
</dbReference>